<keyword evidence="3" id="KW-1185">Reference proteome</keyword>
<dbReference type="EMBL" id="VLLI01000020">
    <property type="protein sequence ID" value="TWI94353.1"/>
    <property type="molecule type" value="Genomic_DNA"/>
</dbReference>
<evidence type="ECO:0000313" key="3">
    <source>
        <dbReference type="Proteomes" id="UP000317010"/>
    </source>
</evidence>
<evidence type="ECO:0000313" key="2">
    <source>
        <dbReference type="EMBL" id="TWI94353.1"/>
    </source>
</evidence>
<dbReference type="AlphaFoldDB" id="A0A562TLU4"/>
<keyword evidence="1" id="KW-0472">Membrane</keyword>
<gene>
    <name evidence="2" type="ORF">JN11_04744</name>
</gene>
<dbReference type="OrthoDB" id="1454369at2"/>
<sequence length="244" mass="28403">MEVHHHPELPHGKKKHFKEYVLEFLMIFLAVTMGFIAENIREHISDHSKEKEYITGMIKDLAIDTTNLKTIINYNKKQKRGIDSLRTIPKEKLTDIKVQDSLYLYTHKYLFEFHPFKNDDATLIQLRNAGGYRLIRNQNVLDSIAGYESRINISGIQLNYLYASLTKSIDAASAVFDLNEYSKFKSNPLTTPVLITTDKEKINAFYNQSWLMSIAVKNYGEMLEDQLEYTSHLIKNIKAQYDIE</sequence>
<dbReference type="RefSeq" id="WP_144916594.1">
    <property type="nucleotide sequence ID" value="NZ_VLLI01000020.1"/>
</dbReference>
<dbReference type="Proteomes" id="UP000317010">
    <property type="component" value="Unassembled WGS sequence"/>
</dbReference>
<keyword evidence="1" id="KW-1133">Transmembrane helix</keyword>
<accession>A0A562TLU4</accession>
<reference evidence="2 3" key="1">
    <citation type="submission" date="2019-07" db="EMBL/GenBank/DDBJ databases">
        <title>Genomic Encyclopedia of Archaeal and Bacterial Type Strains, Phase II (KMG-II): from individual species to whole genera.</title>
        <authorList>
            <person name="Goeker M."/>
        </authorList>
    </citation>
    <scope>NUCLEOTIDE SEQUENCE [LARGE SCALE GENOMIC DNA]</scope>
    <source>
        <strain evidence="2 3">ATCC BAA-1854</strain>
    </source>
</reference>
<protein>
    <submittedName>
        <fullName evidence="2">Uncharacterized protein</fullName>
    </submittedName>
</protein>
<evidence type="ECO:0000256" key="1">
    <source>
        <dbReference type="SAM" id="Phobius"/>
    </source>
</evidence>
<feature type="transmembrane region" description="Helical" evidence="1">
    <location>
        <begin position="20"/>
        <end position="37"/>
    </location>
</feature>
<keyword evidence="1" id="KW-0812">Transmembrane</keyword>
<proteinExistence type="predicted"/>
<name>A0A562TLU4_9SPHI</name>
<organism evidence="2 3">
    <name type="scientific">Mucilaginibacter frigoritolerans</name>
    <dbReference type="NCBI Taxonomy" id="652788"/>
    <lineage>
        <taxon>Bacteria</taxon>
        <taxon>Pseudomonadati</taxon>
        <taxon>Bacteroidota</taxon>
        <taxon>Sphingobacteriia</taxon>
        <taxon>Sphingobacteriales</taxon>
        <taxon>Sphingobacteriaceae</taxon>
        <taxon>Mucilaginibacter</taxon>
    </lineage>
</organism>
<comment type="caution">
    <text evidence="2">The sequence shown here is derived from an EMBL/GenBank/DDBJ whole genome shotgun (WGS) entry which is preliminary data.</text>
</comment>